<dbReference type="GO" id="GO:0004519">
    <property type="term" value="F:endonuclease activity"/>
    <property type="evidence" value="ECO:0007669"/>
    <property type="project" value="UniProtKB-KW"/>
</dbReference>
<keyword evidence="4" id="KW-0255">Endonuclease</keyword>
<name>A0A8H8DIQ8_9FUNG</name>
<keyword evidence="8" id="KW-0695">RNA-directed DNA polymerase</keyword>
<comment type="caution">
    <text evidence="13">The sequence shown here is derived from an EMBL/GenBank/DDBJ whole genome shotgun (WGS) entry which is preliminary data.</text>
</comment>
<accession>A0A8H8DIQ8</accession>
<dbReference type="PANTHER" id="PTHR42648:SF11">
    <property type="entry name" value="TRANSPOSON TY4-P GAG-POL POLYPROTEIN"/>
    <property type="match status" value="1"/>
</dbReference>
<dbReference type="Proteomes" id="UP000673691">
    <property type="component" value="Unassembled WGS sequence"/>
</dbReference>
<evidence type="ECO:0000256" key="1">
    <source>
        <dbReference type="ARBA" id="ARBA00022695"/>
    </source>
</evidence>
<evidence type="ECO:0000256" key="7">
    <source>
        <dbReference type="ARBA" id="ARBA00022908"/>
    </source>
</evidence>
<dbReference type="GO" id="GO:0046872">
    <property type="term" value="F:metal ion binding"/>
    <property type="evidence" value="ECO:0007669"/>
    <property type="project" value="UniProtKB-KW"/>
</dbReference>
<feature type="domain" description="Retroviral polymerase SH3-like" evidence="12">
    <location>
        <begin position="105"/>
        <end position="164"/>
    </location>
</feature>
<dbReference type="InterPro" id="IPR036397">
    <property type="entry name" value="RNaseH_sf"/>
</dbReference>
<dbReference type="GO" id="GO:0003964">
    <property type="term" value="F:RNA-directed DNA polymerase activity"/>
    <property type="evidence" value="ECO:0007669"/>
    <property type="project" value="UniProtKB-KW"/>
</dbReference>
<evidence type="ECO:0000256" key="8">
    <source>
        <dbReference type="ARBA" id="ARBA00022918"/>
    </source>
</evidence>
<keyword evidence="14" id="KW-1185">Reference proteome</keyword>
<dbReference type="GO" id="GO:0003676">
    <property type="term" value="F:nucleic acid binding"/>
    <property type="evidence" value="ECO:0007669"/>
    <property type="project" value="InterPro"/>
</dbReference>
<dbReference type="InterPro" id="IPR057670">
    <property type="entry name" value="SH3_retrovirus"/>
</dbReference>
<keyword evidence="9" id="KW-0239">DNA-directed DNA polymerase</keyword>
<dbReference type="Pfam" id="PF25597">
    <property type="entry name" value="SH3_retrovirus"/>
    <property type="match status" value="1"/>
</dbReference>
<feature type="non-terminal residue" evidence="13">
    <location>
        <position position="1"/>
    </location>
</feature>
<sequence>GGEHCSGCYDTELVDSGIVRQQTICDTPEQNRVAERLNRTLEERVRATLVATRLPSRLWAEIWLATVKIYNHSPHSGINFKLPIVEIDPAHHSHPDVSRFRILGSTCYSHLPRDQRKTKLSPAGEKLILVGYSDTSKGYKLWNPVTDEILERYNVTVDESHQYDPADWPTSPVPGDRSPDLADPDIPLDADKDDIYIVDRITDHCYDPVQGYSFCIKWK</sequence>
<dbReference type="PANTHER" id="PTHR42648">
    <property type="entry name" value="TRANSPOSASE, PUTATIVE-RELATED"/>
    <property type="match status" value="1"/>
</dbReference>
<keyword evidence="7" id="KW-0229">DNA integration</keyword>
<keyword evidence="2" id="KW-0540">Nuclease</keyword>
<evidence type="ECO:0000256" key="5">
    <source>
        <dbReference type="ARBA" id="ARBA00022801"/>
    </source>
</evidence>
<dbReference type="InterPro" id="IPR039537">
    <property type="entry name" value="Retrotran_Ty1/copia-like"/>
</dbReference>
<keyword evidence="6" id="KW-0460">Magnesium</keyword>
<reference evidence="13 14" key="1">
    <citation type="journal article" name="Sci. Rep.">
        <title>Genome-scale phylogenetic analyses confirm Olpidium as the closest living zoosporic fungus to the non-flagellated, terrestrial fungi.</title>
        <authorList>
            <person name="Chang Y."/>
            <person name="Rochon D."/>
            <person name="Sekimoto S."/>
            <person name="Wang Y."/>
            <person name="Chovatia M."/>
            <person name="Sandor L."/>
            <person name="Salamov A."/>
            <person name="Grigoriev I.V."/>
            <person name="Stajich J.E."/>
            <person name="Spatafora J.W."/>
        </authorList>
    </citation>
    <scope>NUCLEOTIDE SEQUENCE [LARGE SCALE GENOMIC DNA]</scope>
    <source>
        <strain evidence="13">S191</strain>
    </source>
</reference>
<evidence type="ECO:0000256" key="2">
    <source>
        <dbReference type="ARBA" id="ARBA00022722"/>
    </source>
</evidence>
<dbReference type="AlphaFoldDB" id="A0A8H8DIQ8"/>
<evidence type="ECO:0000256" key="3">
    <source>
        <dbReference type="ARBA" id="ARBA00022723"/>
    </source>
</evidence>
<feature type="region of interest" description="Disordered" evidence="11">
    <location>
        <begin position="161"/>
        <end position="188"/>
    </location>
</feature>
<gene>
    <name evidence="13" type="ORF">BJ554DRAFT_8131</name>
</gene>
<evidence type="ECO:0000256" key="4">
    <source>
        <dbReference type="ARBA" id="ARBA00022759"/>
    </source>
</evidence>
<keyword evidence="3" id="KW-0479">Metal-binding</keyword>
<dbReference type="GO" id="GO:0015074">
    <property type="term" value="P:DNA integration"/>
    <property type="evidence" value="ECO:0007669"/>
    <property type="project" value="UniProtKB-KW"/>
</dbReference>
<evidence type="ECO:0000256" key="10">
    <source>
        <dbReference type="ARBA" id="ARBA00023172"/>
    </source>
</evidence>
<dbReference type="GO" id="GO:0003887">
    <property type="term" value="F:DNA-directed DNA polymerase activity"/>
    <property type="evidence" value="ECO:0007669"/>
    <property type="project" value="UniProtKB-KW"/>
</dbReference>
<organism evidence="13 14">
    <name type="scientific">Olpidium bornovanus</name>
    <dbReference type="NCBI Taxonomy" id="278681"/>
    <lineage>
        <taxon>Eukaryota</taxon>
        <taxon>Fungi</taxon>
        <taxon>Fungi incertae sedis</taxon>
        <taxon>Olpidiomycota</taxon>
        <taxon>Olpidiomycotina</taxon>
        <taxon>Olpidiomycetes</taxon>
        <taxon>Olpidiales</taxon>
        <taxon>Olpidiaceae</taxon>
        <taxon>Olpidium</taxon>
    </lineage>
</organism>
<dbReference type="SUPFAM" id="SSF53098">
    <property type="entry name" value="Ribonuclease H-like"/>
    <property type="match status" value="1"/>
</dbReference>
<evidence type="ECO:0000313" key="14">
    <source>
        <dbReference type="Proteomes" id="UP000673691"/>
    </source>
</evidence>
<keyword evidence="5" id="KW-0378">Hydrolase</keyword>
<dbReference type="Gene3D" id="3.30.420.10">
    <property type="entry name" value="Ribonuclease H-like superfamily/Ribonuclease H"/>
    <property type="match status" value="1"/>
</dbReference>
<dbReference type="EMBL" id="JAEFCI010006118">
    <property type="protein sequence ID" value="KAG5459893.1"/>
    <property type="molecule type" value="Genomic_DNA"/>
</dbReference>
<evidence type="ECO:0000256" key="9">
    <source>
        <dbReference type="ARBA" id="ARBA00022932"/>
    </source>
</evidence>
<keyword evidence="10" id="KW-0233">DNA recombination</keyword>
<keyword evidence="9" id="KW-0808">Transferase</keyword>
<dbReference type="OrthoDB" id="3243429at2759"/>
<evidence type="ECO:0000256" key="11">
    <source>
        <dbReference type="SAM" id="MobiDB-lite"/>
    </source>
</evidence>
<protein>
    <recommendedName>
        <fullName evidence="12">Retroviral polymerase SH3-like domain-containing protein</fullName>
    </recommendedName>
</protein>
<dbReference type="GO" id="GO:0016787">
    <property type="term" value="F:hydrolase activity"/>
    <property type="evidence" value="ECO:0007669"/>
    <property type="project" value="UniProtKB-KW"/>
</dbReference>
<evidence type="ECO:0000259" key="12">
    <source>
        <dbReference type="Pfam" id="PF25597"/>
    </source>
</evidence>
<dbReference type="InterPro" id="IPR012337">
    <property type="entry name" value="RNaseH-like_sf"/>
</dbReference>
<evidence type="ECO:0000256" key="6">
    <source>
        <dbReference type="ARBA" id="ARBA00022842"/>
    </source>
</evidence>
<evidence type="ECO:0000313" key="13">
    <source>
        <dbReference type="EMBL" id="KAG5459893.1"/>
    </source>
</evidence>
<dbReference type="GO" id="GO:0006310">
    <property type="term" value="P:DNA recombination"/>
    <property type="evidence" value="ECO:0007669"/>
    <property type="project" value="UniProtKB-KW"/>
</dbReference>
<proteinExistence type="predicted"/>
<keyword evidence="1" id="KW-0548">Nucleotidyltransferase</keyword>